<dbReference type="EC" id="1.13.11.53" evidence="1"/>
<comment type="caution">
    <text evidence="2">The sequence shown here is derived from an EMBL/GenBank/DDBJ whole genome shotgun (WGS) entry which is preliminary data.</text>
</comment>
<dbReference type="GO" id="GO:0019284">
    <property type="term" value="P:L-methionine salvage from S-adenosylmethionine"/>
    <property type="evidence" value="ECO:0007669"/>
    <property type="project" value="InterPro"/>
</dbReference>
<feature type="binding site" evidence="1">
    <location>
        <position position="97"/>
    </location>
    <ligand>
        <name>Fe(2+)</name>
        <dbReference type="ChEBI" id="CHEBI:29033"/>
    </ligand>
</feature>
<keyword evidence="1" id="KW-0408">Iron</keyword>
<comment type="cofactor">
    <cofactor evidence="1">
        <name>Ni(2+)</name>
        <dbReference type="ChEBI" id="CHEBI:49786"/>
    </cofactor>
    <text evidence="1">Binds 1 nickel ion per monomer.</text>
</comment>
<keyword evidence="1" id="KW-0479">Metal-binding</keyword>
<dbReference type="CDD" id="cd02232">
    <property type="entry name" value="cupin_ARD"/>
    <property type="match status" value="1"/>
</dbReference>
<comment type="function">
    <text evidence="1">Catalyzes 2 different reactions between oxygene and the acireductone 1,2-dihydroxy-3-keto-5-methylthiopentene (DHK-MTPene) depending upon the metal bound in the active site. Fe-containing acireductone dioxygenase (Fe-ARD) produces formate and 2-keto-4-methylthiobutyrate (KMTB), the alpha-ketoacid precursor of methionine in the methionine recycle pathway. Ni-containing acireductone dioxygenase (Ni-ARD) produces methylthiopropionate, carbon monoxide and formate, and does not lie on the methionine recycle pathway.</text>
</comment>
<dbReference type="InterPro" id="IPR023956">
    <property type="entry name" value="ARD_bac"/>
</dbReference>
<dbReference type="Pfam" id="PF03079">
    <property type="entry name" value="ARD"/>
    <property type="match status" value="1"/>
</dbReference>
<dbReference type="GO" id="GO:0019509">
    <property type="term" value="P:L-methionine salvage from methylthioadenosine"/>
    <property type="evidence" value="ECO:0007669"/>
    <property type="project" value="UniProtKB-UniRule"/>
</dbReference>
<dbReference type="InterPro" id="IPR004313">
    <property type="entry name" value="ARD"/>
</dbReference>
<dbReference type="HAMAP" id="MF_01682">
    <property type="entry name" value="Salvage_MtnD"/>
    <property type="match status" value="1"/>
</dbReference>
<organism evidence="2 3">
    <name type="scientific">Pseudomonas psychrophila</name>
    <dbReference type="NCBI Taxonomy" id="122355"/>
    <lineage>
        <taxon>Bacteria</taxon>
        <taxon>Pseudomonadati</taxon>
        <taxon>Pseudomonadota</taxon>
        <taxon>Gammaproteobacteria</taxon>
        <taxon>Pseudomonadales</taxon>
        <taxon>Pseudomonadaceae</taxon>
        <taxon>Pseudomonas</taxon>
    </lineage>
</organism>
<comment type="cofactor">
    <cofactor evidence="1">
        <name>Fe(2+)</name>
        <dbReference type="ChEBI" id="CHEBI:29033"/>
    </cofactor>
    <text evidence="1">Binds 1 Fe(2+) cation per monomer.</text>
</comment>
<dbReference type="Proteomes" id="UP000658390">
    <property type="component" value="Unassembled WGS sequence"/>
</dbReference>
<feature type="binding site" evidence="1">
    <location>
        <position position="97"/>
    </location>
    <ligand>
        <name>Ni(2+)</name>
        <dbReference type="ChEBI" id="CHEBI:49786"/>
    </ligand>
</feature>
<keyword evidence="1" id="KW-0560">Oxidoreductase</keyword>
<dbReference type="EMBL" id="JAEKCZ010000024">
    <property type="protein sequence ID" value="MBJ2259062.1"/>
    <property type="molecule type" value="Genomic_DNA"/>
</dbReference>
<evidence type="ECO:0000313" key="3">
    <source>
        <dbReference type="Proteomes" id="UP000658390"/>
    </source>
</evidence>
<comment type="pathway">
    <text evidence="1">Amino-acid biosynthesis; L-methionine biosynthesis via salvage pathway; L-methionine from S-methyl-5-thio-alpha-D-ribose 1-phosphate: step 5/6.</text>
</comment>
<gene>
    <name evidence="1" type="primary">mtnD</name>
    <name evidence="2" type="ORF">JFT45_21405</name>
</gene>
<feature type="binding site" evidence="1">
    <location>
        <position position="99"/>
    </location>
    <ligand>
        <name>Fe(2+)</name>
        <dbReference type="ChEBI" id="CHEBI:29033"/>
    </ligand>
</feature>
<protein>
    <recommendedName>
        <fullName evidence="1">Acireductone dioxygenase</fullName>
    </recommendedName>
    <alternativeName>
        <fullName evidence="1">1,2-dihydroxy-3-keto-5-methylthiopentene dioxygenase</fullName>
        <shortName evidence="1">DHK-MTPene dioxygenase</shortName>
    </alternativeName>
    <alternativeName>
        <fullName evidence="1">Acireductone dioxygenase (Fe(2+)-requiring)</fullName>
        <shortName evidence="1">ARD'</shortName>
        <shortName evidence="1">Fe-ARD</shortName>
        <ecNumber evidence="1">1.13.11.54</ecNumber>
    </alternativeName>
    <alternativeName>
        <fullName evidence="1">Acireductone dioxygenase (Ni(2+)-requiring)</fullName>
        <shortName evidence="1">ARD</shortName>
        <shortName evidence="1">Ni-ARD</shortName>
        <ecNumber evidence="1">1.13.11.53</ecNumber>
    </alternativeName>
</protein>
<feature type="site" description="Important to generate the dianion" evidence="1">
    <location>
        <position position="105"/>
    </location>
</feature>
<keyword evidence="1 2" id="KW-0223">Dioxygenase</keyword>
<dbReference type="RefSeq" id="WP_198822790.1">
    <property type="nucleotide sequence ID" value="NZ_JAEKCZ010000024.1"/>
</dbReference>
<feature type="site" description="May play a role in transmitting local conformational changes" evidence="1">
    <location>
        <position position="102"/>
    </location>
</feature>
<dbReference type="GO" id="GO:0010309">
    <property type="term" value="F:acireductone dioxygenase [iron(II)-requiring] activity"/>
    <property type="evidence" value="ECO:0007669"/>
    <property type="project" value="UniProtKB-UniRule"/>
</dbReference>
<dbReference type="GO" id="GO:0010308">
    <property type="term" value="F:acireductone dioxygenase (Ni2+-requiring) activity"/>
    <property type="evidence" value="ECO:0007669"/>
    <property type="project" value="UniProtKB-UniRule"/>
</dbReference>
<accession>A0A8I1FVQ2</accession>
<dbReference type="SUPFAM" id="SSF51182">
    <property type="entry name" value="RmlC-like cupins"/>
    <property type="match status" value="1"/>
</dbReference>
<keyword evidence="1" id="KW-0028">Amino-acid biosynthesis</keyword>
<dbReference type="GO" id="GO:0005506">
    <property type="term" value="F:iron ion binding"/>
    <property type="evidence" value="ECO:0007669"/>
    <property type="project" value="UniProtKB-UniRule"/>
</dbReference>
<comment type="similarity">
    <text evidence="1">Belongs to the acireductone dioxygenase (ARD) family.</text>
</comment>
<keyword evidence="1" id="KW-0486">Methionine biosynthesis</keyword>
<comment type="catalytic activity">
    <reaction evidence="1">
        <text>1,2-dihydroxy-5-(methylsulfanyl)pent-1-en-3-one + O2 = 4-methylsulfanyl-2-oxobutanoate + formate + 2 H(+)</text>
        <dbReference type="Rhea" id="RHEA:24504"/>
        <dbReference type="ChEBI" id="CHEBI:15378"/>
        <dbReference type="ChEBI" id="CHEBI:15379"/>
        <dbReference type="ChEBI" id="CHEBI:15740"/>
        <dbReference type="ChEBI" id="CHEBI:16723"/>
        <dbReference type="ChEBI" id="CHEBI:49252"/>
        <dbReference type="EC" id="1.13.11.54"/>
    </reaction>
</comment>
<comment type="caution">
    <text evidence="1">Lacks conserved residue(s) required for the propagation of feature annotation.</text>
</comment>
<keyword evidence="1" id="KW-0533">Nickel</keyword>
<reference evidence="2" key="1">
    <citation type="submission" date="2020-12" db="EMBL/GenBank/DDBJ databases">
        <title>Antibiotic resistance and phylogeny of Pseudomonas spp. isolated over three decades from chicken meat in the Norwegian food chain.</title>
        <authorList>
            <person name="Moen B."/>
        </authorList>
    </citation>
    <scope>NUCLEOTIDE SEQUENCE</scope>
    <source>
        <strain evidence="2">MF6762</strain>
    </source>
</reference>
<feature type="binding site" evidence="1">
    <location>
        <position position="103"/>
    </location>
    <ligand>
        <name>Fe(2+)</name>
        <dbReference type="ChEBI" id="CHEBI:29033"/>
    </ligand>
</feature>
<dbReference type="Gene3D" id="2.60.120.10">
    <property type="entry name" value="Jelly Rolls"/>
    <property type="match status" value="1"/>
</dbReference>
<dbReference type="UniPathway" id="UPA00904">
    <property type="reaction ID" value="UER00878"/>
</dbReference>
<proteinExistence type="inferred from homology"/>
<comment type="subunit">
    <text evidence="1">Monomer.</text>
</comment>
<sequence>MSSLSVYHVSSPELPNKVLTHFEDIVSTLAEQGVRFDRLQTTTPIRPGASEDEVVQACRESIDRLMSEHGSVCIEVVSVNSEHPQKAELRAGFMNEHRHGADEVRFFAAGRGLLALHIGDYLYAVLCERNDVVSVPAGTAQWFDMGEHPHLVAIRMYSSTQGMVANPTGADIASHFPGLDD</sequence>
<feature type="binding site" evidence="1">
    <location>
        <position position="99"/>
    </location>
    <ligand>
        <name>Ni(2+)</name>
        <dbReference type="ChEBI" id="CHEBI:49786"/>
    </ligand>
</feature>
<evidence type="ECO:0000313" key="2">
    <source>
        <dbReference type="EMBL" id="MBJ2259062.1"/>
    </source>
</evidence>
<dbReference type="InterPro" id="IPR011051">
    <property type="entry name" value="RmlC_Cupin_sf"/>
</dbReference>
<comment type="catalytic activity">
    <reaction evidence="1">
        <text>1,2-dihydroxy-5-(methylsulfanyl)pent-1-en-3-one + O2 = 3-(methylsulfanyl)propanoate + CO + formate + 2 H(+)</text>
        <dbReference type="Rhea" id="RHEA:14161"/>
        <dbReference type="ChEBI" id="CHEBI:15378"/>
        <dbReference type="ChEBI" id="CHEBI:15379"/>
        <dbReference type="ChEBI" id="CHEBI:15740"/>
        <dbReference type="ChEBI" id="CHEBI:17245"/>
        <dbReference type="ChEBI" id="CHEBI:49016"/>
        <dbReference type="ChEBI" id="CHEBI:49252"/>
        <dbReference type="EC" id="1.13.11.53"/>
    </reaction>
</comment>
<dbReference type="AlphaFoldDB" id="A0A8I1FVQ2"/>
<dbReference type="GO" id="GO:0016151">
    <property type="term" value="F:nickel cation binding"/>
    <property type="evidence" value="ECO:0007669"/>
    <property type="project" value="UniProtKB-UniRule"/>
</dbReference>
<dbReference type="EC" id="1.13.11.54" evidence="1"/>
<feature type="binding site" evidence="1">
    <location>
        <position position="103"/>
    </location>
    <ligand>
        <name>Ni(2+)</name>
        <dbReference type="ChEBI" id="CHEBI:49786"/>
    </ligand>
</feature>
<evidence type="ECO:0000256" key="1">
    <source>
        <dbReference type="HAMAP-Rule" id="MF_01682"/>
    </source>
</evidence>
<name>A0A8I1FVQ2_9PSED</name>
<feature type="site" description="May play a role in metal incorporation in vivo" evidence="1">
    <location>
        <position position="96"/>
    </location>
</feature>
<dbReference type="InterPro" id="IPR014710">
    <property type="entry name" value="RmlC-like_jellyroll"/>
</dbReference>